<feature type="domain" description="Large ribosomal subunit protein bL25 L25" evidence="6">
    <location>
        <begin position="8"/>
        <end position="90"/>
    </location>
</feature>
<evidence type="ECO:0000256" key="5">
    <source>
        <dbReference type="ARBA" id="ARBA00035479"/>
    </source>
</evidence>
<sequence>MSENLVTIEAVVREQTGKEYARKLRKAGKIPANLMEKGKATSLELDPKWLGKAYKEGKKFNLTLNGETKLVVIKEVHLDAIKRMPLHVDLMYA</sequence>
<dbReference type="Proteomes" id="UP000192907">
    <property type="component" value="Unassembled WGS sequence"/>
</dbReference>
<keyword evidence="8" id="KW-1185">Reference proteome</keyword>
<evidence type="ECO:0000313" key="8">
    <source>
        <dbReference type="Proteomes" id="UP000192907"/>
    </source>
</evidence>
<dbReference type="GO" id="GO:0006412">
    <property type="term" value="P:translation"/>
    <property type="evidence" value="ECO:0007669"/>
    <property type="project" value="InterPro"/>
</dbReference>
<reference evidence="8" key="1">
    <citation type="submission" date="2017-04" db="EMBL/GenBank/DDBJ databases">
        <authorList>
            <person name="Varghese N."/>
            <person name="Submissions S."/>
        </authorList>
    </citation>
    <scope>NUCLEOTIDE SEQUENCE [LARGE SCALE GENOMIC DNA]</scope>
    <source>
        <strain evidence="8">RKEM611</strain>
    </source>
</reference>
<organism evidence="7 8">
    <name type="scientific">Pseudobacteriovorax antillogorgiicola</name>
    <dbReference type="NCBI Taxonomy" id="1513793"/>
    <lineage>
        <taxon>Bacteria</taxon>
        <taxon>Pseudomonadati</taxon>
        <taxon>Bdellovibrionota</taxon>
        <taxon>Oligoflexia</taxon>
        <taxon>Oligoflexales</taxon>
        <taxon>Pseudobacteriovoracaceae</taxon>
        <taxon>Pseudobacteriovorax</taxon>
    </lineage>
</organism>
<dbReference type="InterPro" id="IPR020930">
    <property type="entry name" value="Ribosomal_uL5_bac-type"/>
</dbReference>
<accession>A0A1Y6B8F1</accession>
<evidence type="ECO:0000259" key="6">
    <source>
        <dbReference type="Pfam" id="PF01386"/>
    </source>
</evidence>
<dbReference type="InterPro" id="IPR020056">
    <property type="entry name" value="Rbsml_bL25/Gln-tRNA_synth_N"/>
</dbReference>
<dbReference type="EMBL" id="FWZT01000001">
    <property type="protein sequence ID" value="SME89784.1"/>
    <property type="molecule type" value="Genomic_DNA"/>
</dbReference>
<dbReference type="AlphaFoldDB" id="A0A1Y6B8F1"/>
<dbReference type="RefSeq" id="WP_159455064.1">
    <property type="nucleotide sequence ID" value="NZ_FWZT01000001.1"/>
</dbReference>
<dbReference type="PANTHER" id="PTHR33284">
    <property type="entry name" value="RIBOSOMAL PROTEIN L25/GLN-TRNA SYNTHETASE, ANTI-CODON-BINDING DOMAIN-CONTAINING PROTEIN"/>
    <property type="match status" value="1"/>
</dbReference>
<dbReference type="InterPro" id="IPR011035">
    <property type="entry name" value="Ribosomal_bL25/Gln-tRNA_synth"/>
</dbReference>
<keyword evidence="2" id="KW-0694">RNA-binding</keyword>
<dbReference type="STRING" id="1513793.SAMN06296036_101298"/>
<evidence type="ECO:0000313" key="7">
    <source>
        <dbReference type="EMBL" id="SME89784.1"/>
    </source>
</evidence>
<dbReference type="GO" id="GO:0022625">
    <property type="term" value="C:cytosolic large ribosomal subunit"/>
    <property type="evidence" value="ECO:0007669"/>
    <property type="project" value="TreeGrafter"/>
</dbReference>
<keyword evidence="1" id="KW-0699">rRNA-binding</keyword>
<dbReference type="CDD" id="cd00495">
    <property type="entry name" value="Ribosomal_L25_TL5_CTC"/>
    <property type="match status" value="1"/>
</dbReference>
<dbReference type="GO" id="GO:0003735">
    <property type="term" value="F:structural constituent of ribosome"/>
    <property type="evidence" value="ECO:0007669"/>
    <property type="project" value="InterPro"/>
</dbReference>
<dbReference type="Gene3D" id="2.40.240.10">
    <property type="entry name" value="Ribosomal Protein L25, Chain P"/>
    <property type="match status" value="1"/>
</dbReference>
<proteinExistence type="predicted"/>
<dbReference type="PANTHER" id="PTHR33284:SF1">
    <property type="entry name" value="RIBOSOMAL PROTEIN L25_GLN-TRNA SYNTHETASE, ANTI-CODON-BINDING DOMAIN-CONTAINING PROTEIN"/>
    <property type="match status" value="1"/>
</dbReference>
<evidence type="ECO:0000256" key="4">
    <source>
        <dbReference type="ARBA" id="ARBA00023274"/>
    </source>
</evidence>
<dbReference type="GO" id="GO:0008097">
    <property type="term" value="F:5S rRNA binding"/>
    <property type="evidence" value="ECO:0007669"/>
    <property type="project" value="TreeGrafter"/>
</dbReference>
<dbReference type="InterPro" id="IPR029751">
    <property type="entry name" value="Ribosomal_L25_dom"/>
</dbReference>
<gene>
    <name evidence="7" type="ORF">SAMN06296036_101298</name>
</gene>
<protein>
    <recommendedName>
        <fullName evidence="5">50S ribosomal protein L25</fullName>
    </recommendedName>
</protein>
<dbReference type="Pfam" id="PF01386">
    <property type="entry name" value="Ribosomal_L25p"/>
    <property type="match status" value="1"/>
</dbReference>
<dbReference type="SUPFAM" id="SSF50715">
    <property type="entry name" value="Ribosomal protein L25-like"/>
    <property type="match status" value="1"/>
</dbReference>
<evidence type="ECO:0000256" key="1">
    <source>
        <dbReference type="ARBA" id="ARBA00022730"/>
    </source>
</evidence>
<evidence type="ECO:0000256" key="3">
    <source>
        <dbReference type="ARBA" id="ARBA00022980"/>
    </source>
</evidence>
<evidence type="ECO:0000256" key="2">
    <source>
        <dbReference type="ARBA" id="ARBA00022884"/>
    </source>
</evidence>
<name>A0A1Y6B8F1_9BACT</name>
<keyword evidence="3 7" id="KW-0689">Ribosomal protein</keyword>
<keyword evidence="4" id="KW-0687">Ribonucleoprotein</keyword>